<dbReference type="AlphaFoldDB" id="A0A140NID2"/>
<dbReference type="OrthoDB" id="139172at2"/>
<dbReference type="PIRSF" id="PIRSF500217">
    <property type="entry name" value="AlgI"/>
    <property type="match status" value="1"/>
</dbReference>
<keyword evidence="9 11" id="KW-0472">Membrane</keyword>
<reference evidence="14" key="2">
    <citation type="submission" date="2012-04" db="EMBL/GenBank/DDBJ databases">
        <title>Complete genome sequence of Providencia stuartii clinical isolate MRSN 2154.</title>
        <authorList>
            <person name="Clifford R.J."/>
            <person name="Hang J."/>
            <person name="Riley M.C."/>
            <person name="Onmus-Leone F."/>
            <person name="Kuschner R.A."/>
            <person name="Lesho E.P."/>
            <person name="Waterman P.E."/>
        </authorList>
    </citation>
    <scope>NUCLEOTIDE SEQUENCE [LARGE SCALE GENOMIC DNA]</scope>
    <source>
        <strain evidence="14">MRSN 2154</strain>
    </source>
</reference>
<comment type="subcellular location">
    <subcellularLocation>
        <location evidence="11">Cell inner membrane</location>
    </subcellularLocation>
    <subcellularLocation>
        <location evidence="1">Cell membrane</location>
        <topology evidence="1">Multi-pass membrane protein</topology>
    </subcellularLocation>
</comment>
<dbReference type="GO" id="GO:0005886">
    <property type="term" value="C:plasma membrane"/>
    <property type="evidence" value="ECO:0007669"/>
    <property type="project" value="UniProtKB-SubCell"/>
</dbReference>
<evidence type="ECO:0000256" key="12">
    <source>
        <dbReference type="SAM" id="Phobius"/>
    </source>
</evidence>
<dbReference type="KEGG" id="psi:S70_08255"/>
<reference evidence="13 14" key="1">
    <citation type="journal article" date="2012" name="J. Bacteriol.">
        <title>Complete Genome Sequence of Providencia stuartii Clinical Isolate MRSN 2154.</title>
        <authorList>
            <person name="Clifford R.J."/>
            <person name="Hang J."/>
            <person name="Riley M.C."/>
            <person name="Onmus-Leone F."/>
            <person name="Kuschner R.A."/>
            <person name="Lesho E.P."/>
            <person name="Waterman P.E."/>
        </authorList>
    </citation>
    <scope>NUCLEOTIDE SEQUENCE [LARGE SCALE GENOMIC DNA]</scope>
    <source>
        <strain evidence="13 14">MRSN 2154</strain>
    </source>
</reference>
<dbReference type="PANTHER" id="PTHR13285:SF23">
    <property type="entry name" value="TEICHOIC ACID D-ALANYLTRANSFERASE"/>
    <property type="match status" value="1"/>
</dbReference>
<feature type="transmembrane region" description="Helical" evidence="12">
    <location>
        <begin position="361"/>
        <end position="382"/>
    </location>
</feature>
<feature type="transmembrane region" description="Helical" evidence="12">
    <location>
        <begin position="34"/>
        <end position="62"/>
    </location>
</feature>
<gene>
    <name evidence="13" type="ordered locus">S70_08255</name>
</gene>
<dbReference type="RefSeq" id="WP_004925973.1">
    <property type="nucleotide sequence ID" value="NC_017731.1"/>
</dbReference>
<evidence type="ECO:0000256" key="8">
    <source>
        <dbReference type="ARBA" id="ARBA00022989"/>
    </source>
</evidence>
<evidence type="ECO:0000256" key="1">
    <source>
        <dbReference type="ARBA" id="ARBA00004651"/>
    </source>
</evidence>
<dbReference type="HOGENOM" id="CLU_025255_4_1_6"/>
<feature type="transmembrane region" description="Helical" evidence="12">
    <location>
        <begin position="310"/>
        <end position="341"/>
    </location>
</feature>
<sequence length="472" mass="54037">MNFFSFEFLGSFLVFFLIYWSCQPSAKLQNGLLITASYFFVYSFNPDFAYILFGYTLFIYFLTNWVSNWLSNKWVFTLLAIGIISCFTAFKYYSFFQETLQQTFDKLGLNVGLPIIELLAPLGLSFYAFHSVSYTLSVCRKEIPKADFFDVVLYLSFFPSIVAGPINRAKNFIPQIQAESREILDARKAILLISLALVKLFLFSAYLSENFVNPVFDAPAGFSAGEILVATYAYAWNIYFNFSGYTNLVTGIALLLGFRVPVNFNAPYMAANLKEFWARWHISLSTFIRDYIYIPLGGNRKGFSRMNTNVFLAMVISGLWHGAAMTFVIWGAIHGLGIVLLNLKNLWMEKLGWANNRFNHTATTLISRIVTFHFVCFAWIFFRSQTFDDALMMISQFGAPGFIASIGSNLGLLIAFWALLLLYPYFVQSYHYIAKKYQNIAWYYYPIPLALILTVMFMLSPSGMPGFIYANF</sequence>
<dbReference type="Pfam" id="PF03062">
    <property type="entry name" value="MBOAT"/>
    <property type="match status" value="1"/>
</dbReference>
<keyword evidence="5 11" id="KW-0808">Transferase</keyword>
<accession>A0A140NID2</accession>
<evidence type="ECO:0000256" key="10">
    <source>
        <dbReference type="ARBA" id="ARBA00023315"/>
    </source>
</evidence>
<evidence type="ECO:0000256" key="9">
    <source>
        <dbReference type="ARBA" id="ARBA00023136"/>
    </source>
</evidence>
<keyword evidence="4 11" id="KW-1003">Cell membrane</keyword>
<dbReference type="InterPro" id="IPR004299">
    <property type="entry name" value="MBOAT_fam"/>
</dbReference>
<evidence type="ECO:0000256" key="3">
    <source>
        <dbReference type="ARBA" id="ARBA00010323"/>
    </source>
</evidence>
<organism evidence="13 14">
    <name type="scientific">Providencia stuartii (strain MRSN 2154)</name>
    <dbReference type="NCBI Taxonomy" id="1157951"/>
    <lineage>
        <taxon>Bacteria</taxon>
        <taxon>Pseudomonadati</taxon>
        <taxon>Pseudomonadota</taxon>
        <taxon>Gammaproteobacteria</taxon>
        <taxon>Enterobacterales</taxon>
        <taxon>Morganellaceae</taxon>
        <taxon>Providencia</taxon>
    </lineage>
</organism>
<dbReference type="PIRSF" id="PIRSF016636">
    <property type="entry name" value="AlgI_DltB"/>
    <property type="match status" value="1"/>
</dbReference>
<evidence type="ECO:0000313" key="13">
    <source>
        <dbReference type="EMBL" id="AFH93514.1"/>
    </source>
</evidence>
<comment type="similarity">
    <text evidence="3 11">Belongs to the membrane-bound acyltransferase family.</text>
</comment>
<feature type="transmembrane region" description="Helical" evidence="12">
    <location>
        <begin position="148"/>
        <end position="168"/>
    </location>
</feature>
<dbReference type="EC" id="2.3.1.-" evidence="11"/>
<keyword evidence="7 11" id="KW-0016">Alginate biosynthesis</keyword>
<dbReference type="PANTHER" id="PTHR13285">
    <property type="entry name" value="ACYLTRANSFERASE"/>
    <property type="match status" value="1"/>
</dbReference>
<evidence type="ECO:0000313" key="14">
    <source>
        <dbReference type="Proteomes" id="UP000005012"/>
    </source>
</evidence>
<proteinExistence type="inferred from homology"/>
<dbReference type="GO" id="GO:0042121">
    <property type="term" value="P:alginic acid biosynthetic process"/>
    <property type="evidence" value="ECO:0007669"/>
    <property type="project" value="UniProtKB-UniRule"/>
</dbReference>
<protein>
    <recommendedName>
        <fullName evidence="11">Probable alginate O-acetylase</fullName>
        <ecNumber evidence="11">2.3.1.-</ecNumber>
    </recommendedName>
</protein>
<evidence type="ECO:0000256" key="11">
    <source>
        <dbReference type="PIRNR" id="PIRNR016636"/>
    </source>
</evidence>
<feature type="transmembrane region" description="Helical" evidence="12">
    <location>
        <begin position="189"/>
        <end position="207"/>
    </location>
</feature>
<evidence type="ECO:0000256" key="6">
    <source>
        <dbReference type="ARBA" id="ARBA00022692"/>
    </source>
</evidence>
<comment type="pathway">
    <text evidence="2 11">Glycan biosynthesis; alginate biosynthesis.</text>
</comment>
<dbReference type="InterPro" id="IPR028362">
    <property type="entry name" value="AlgI"/>
</dbReference>
<evidence type="ECO:0000256" key="5">
    <source>
        <dbReference type="ARBA" id="ARBA00022679"/>
    </source>
</evidence>
<feature type="transmembrane region" description="Helical" evidence="12">
    <location>
        <begin position="107"/>
        <end position="128"/>
    </location>
</feature>
<keyword evidence="6 11" id="KW-0812">Transmembrane</keyword>
<keyword evidence="11" id="KW-0997">Cell inner membrane</keyword>
<dbReference type="GO" id="GO:0016746">
    <property type="term" value="F:acyltransferase activity"/>
    <property type="evidence" value="ECO:0007669"/>
    <property type="project" value="UniProtKB-KW"/>
</dbReference>
<dbReference type="Proteomes" id="UP000005012">
    <property type="component" value="Chromosome"/>
</dbReference>
<feature type="transmembrane region" description="Helical" evidence="12">
    <location>
        <begin position="74"/>
        <end position="95"/>
    </location>
</feature>
<evidence type="ECO:0000256" key="7">
    <source>
        <dbReference type="ARBA" id="ARBA00022841"/>
    </source>
</evidence>
<feature type="transmembrane region" description="Helical" evidence="12">
    <location>
        <begin position="442"/>
        <end position="459"/>
    </location>
</feature>
<name>A0A140NID2_PROSM</name>
<keyword evidence="8 12" id="KW-1133">Transmembrane helix</keyword>
<feature type="transmembrane region" description="Helical" evidence="12">
    <location>
        <begin position="6"/>
        <end position="22"/>
    </location>
</feature>
<keyword evidence="10 11" id="KW-0012">Acyltransferase</keyword>
<feature type="transmembrane region" description="Helical" evidence="12">
    <location>
        <begin position="402"/>
        <end position="422"/>
    </location>
</feature>
<evidence type="ECO:0000256" key="2">
    <source>
        <dbReference type="ARBA" id="ARBA00005182"/>
    </source>
</evidence>
<feature type="transmembrane region" description="Helical" evidence="12">
    <location>
        <begin position="238"/>
        <end position="258"/>
    </location>
</feature>
<dbReference type="PATRIC" id="fig|1157951.4.peg.1647"/>
<dbReference type="InterPro" id="IPR051085">
    <property type="entry name" value="MB_O-acyltransferase"/>
</dbReference>
<dbReference type="UniPathway" id="UPA00286"/>
<dbReference type="EMBL" id="CP003488">
    <property type="protein sequence ID" value="AFH93514.1"/>
    <property type="molecule type" value="Genomic_DNA"/>
</dbReference>
<evidence type="ECO:0000256" key="4">
    <source>
        <dbReference type="ARBA" id="ARBA00022475"/>
    </source>
</evidence>
<dbReference type="InterPro" id="IPR024194">
    <property type="entry name" value="Ac/AlaTfrase_AlgI/DltB"/>
</dbReference>